<protein>
    <submittedName>
        <fullName evidence="2">Uncharacterized protein</fullName>
    </submittedName>
</protein>
<evidence type="ECO:0000313" key="3">
    <source>
        <dbReference type="Proteomes" id="UP000053477"/>
    </source>
</evidence>
<organism evidence="2 3">
    <name type="scientific">Schizopora paradoxa</name>
    <dbReference type="NCBI Taxonomy" id="27342"/>
    <lineage>
        <taxon>Eukaryota</taxon>
        <taxon>Fungi</taxon>
        <taxon>Dikarya</taxon>
        <taxon>Basidiomycota</taxon>
        <taxon>Agaricomycotina</taxon>
        <taxon>Agaricomycetes</taxon>
        <taxon>Hymenochaetales</taxon>
        <taxon>Schizoporaceae</taxon>
        <taxon>Schizopora</taxon>
    </lineage>
</organism>
<dbReference type="EMBL" id="KQ085908">
    <property type="protein sequence ID" value="KLO17084.1"/>
    <property type="molecule type" value="Genomic_DNA"/>
</dbReference>
<feature type="region of interest" description="Disordered" evidence="1">
    <location>
        <begin position="532"/>
        <end position="583"/>
    </location>
</feature>
<evidence type="ECO:0000313" key="2">
    <source>
        <dbReference type="EMBL" id="KLO17084.1"/>
    </source>
</evidence>
<keyword evidence="3" id="KW-1185">Reference proteome</keyword>
<dbReference type="OrthoDB" id="2534923at2759"/>
<feature type="compositionally biased region" description="Low complexity" evidence="1">
    <location>
        <begin position="534"/>
        <end position="544"/>
    </location>
</feature>
<dbReference type="Proteomes" id="UP000053477">
    <property type="component" value="Unassembled WGS sequence"/>
</dbReference>
<dbReference type="InParanoid" id="A0A0H2RZB4"/>
<feature type="region of interest" description="Disordered" evidence="1">
    <location>
        <begin position="1"/>
        <end position="30"/>
    </location>
</feature>
<feature type="region of interest" description="Disordered" evidence="1">
    <location>
        <begin position="94"/>
        <end position="125"/>
    </location>
</feature>
<sequence>MSTPSSTFAVPQKPTAHTVSSSLQSRPRASTTLSTAASVASTPGVFKAPQHKHAHHLHSIPPREKSTRTLILDHLLWMHARTRLQQARAELGMTVSREFSQETPDGGESDKEAEGEDQLSDGEGVLSIKFGAKELERQERSSAEDDFDAIAAQNVPLAQTLRLRGDGVEKVLIAMLDQPPEVQPPYSDDDAPRTPPAIHGVGEHHFPNGVRLRLALSTLVNDLFARDTPTPLSPQSSNTPAFQARLAQTPVSTPQVTAVATPKSIPSSISLPSSLIVSDTNANGIPTSLNPLLTISKFSASTDRNSDPSSTSLPSFDSVARASNSLATDILPPILSQGTSGATGSQRSQQSPQGGQNAQRLRPRRAAGRVLSLYEHGADPATANSPPSIRCPRHLHHTCQVCAPIKNVPPSGGPSSYTSGSSPKSPVVSRGAITLGANGKGIMRTIGAPPMATAVASWKTGAGIGAGLAKSGIEGSVLRRRTVSHNGTSHPSVKDAGLCSSGGKLADLIPRFIRLSALVAVELGREAKEKEYAASKGADAAKASMRSDDDDSERDSDDDDDVEEALGGSTAAGEHASSRGPLASALKSSPFASPYLLTVAYRPTREWYAILVGLLTRAVLEGYLSRGWKGPLGMECLLGVGLGLNQQPGLRSLDGSDKATGAAMQRGSHDEFEHLDPDDCPSLLEAAKILFPNLCKQATLTMSRSKNSEGPEAEYEEEMLERISEFLSVPASTPDLSTHFEDLAYKFPAEPVERAVVRFCEAVASWRGQPELENYKKKSKDKSKQAVSSANVAAMSIDSLVQSESGTLQSVVPPPRPPIEQYFTTPPPQVVSPSKRRRSNTMTSNAAGGRSEHKAKKTHFDDDWTGPYGI</sequence>
<proteinExistence type="predicted"/>
<accession>A0A0H2RZB4</accession>
<feature type="compositionally biased region" description="Polar residues" evidence="1">
    <location>
        <begin position="1"/>
        <end position="28"/>
    </location>
</feature>
<dbReference type="AlphaFoldDB" id="A0A0H2RZB4"/>
<evidence type="ECO:0000256" key="1">
    <source>
        <dbReference type="SAM" id="MobiDB-lite"/>
    </source>
</evidence>
<feature type="compositionally biased region" description="Acidic residues" evidence="1">
    <location>
        <begin position="548"/>
        <end position="564"/>
    </location>
</feature>
<gene>
    <name evidence="2" type="ORF">SCHPADRAFT_937281</name>
</gene>
<feature type="compositionally biased region" description="Acidic residues" evidence="1">
    <location>
        <begin position="105"/>
        <end position="120"/>
    </location>
</feature>
<feature type="region of interest" description="Disordered" evidence="1">
    <location>
        <begin position="806"/>
        <end position="870"/>
    </location>
</feature>
<name>A0A0H2RZB4_9AGAM</name>
<feature type="region of interest" description="Disordered" evidence="1">
    <location>
        <begin position="330"/>
        <end position="363"/>
    </location>
</feature>
<reference evidence="2 3" key="1">
    <citation type="submission" date="2015-04" db="EMBL/GenBank/DDBJ databases">
        <title>Complete genome sequence of Schizopora paradoxa KUC8140, a cosmopolitan wood degrader in East Asia.</title>
        <authorList>
            <consortium name="DOE Joint Genome Institute"/>
            <person name="Min B."/>
            <person name="Park H."/>
            <person name="Jang Y."/>
            <person name="Kim J.-J."/>
            <person name="Kim K.H."/>
            <person name="Pangilinan J."/>
            <person name="Lipzen A."/>
            <person name="Riley R."/>
            <person name="Grigoriev I.V."/>
            <person name="Spatafora J.W."/>
            <person name="Choi I.-G."/>
        </authorList>
    </citation>
    <scope>NUCLEOTIDE SEQUENCE [LARGE SCALE GENOMIC DNA]</scope>
    <source>
        <strain evidence="2 3">KUC8140</strain>
    </source>
</reference>
<feature type="compositionally biased region" description="Low complexity" evidence="1">
    <location>
        <begin position="344"/>
        <end position="356"/>
    </location>
</feature>